<protein>
    <recommendedName>
        <fullName evidence="3">YlbF family regulator</fullName>
    </recommendedName>
</protein>
<sequence length="166" mass="17978">MPNAMRVSAYTPEQSYDASGVSSLDMASLLLSAYELGDSINQSAEVAEYLYWKDAVDRDVQVEQKMKEFAKARELFEECQRFGRFHPDYHAAKDKVKAIQRELDGIESVAKFKAAEHEVDTMLFEVSRLIAESVSETIKVPSNEGTSKGGGCGSGGSCGCGSGGCG</sequence>
<dbReference type="PANTHER" id="PTHR38448">
    <property type="entry name" value="REGULATORY PROTEIN YLBF-RELATED"/>
    <property type="match status" value="1"/>
</dbReference>
<dbReference type="EMBL" id="BMHY01000022">
    <property type="protein sequence ID" value="GGG89474.1"/>
    <property type="molecule type" value="Genomic_DNA"/>
</dbReference>
<accession>A0A917HTG9</accession>
<evidence type="ECO:0008006" key="3">
    <source>
        <dbReference type="Google" id="ProtNLM"/>
    </source>
</evidence>
<dbReference type="AlphaFoldDB" id="A0A917HTG9"/>
<keyword evidence="2" id="KW-1185">Reference proteome</keyword>
<dbReference type="InterPro" id="IPR052767">
    <property type="entry name" value="Bact_com_dev_regulator"/>
</dbReference>
<reference evidence="1 2" key="1">
    <citation type="journal article" date="2014" name="Int. J. Syst. Evol. Microbiol.">
        <title>Complete genome sequence of Corynebacterium casei LMG S-19264T (=DSM 44701T), isolated from a smear-ripened cheese.</title>
        <authorList>
            <consortium name="US DOE Joint Genome Institute (JGI-PGF)"/>
            <person name="Walter F."/>
            <person name="Albersmeier A."/>
            <person name="Kalinowski J."/>
            <person name="Ruckert C."/>
        </authorList>
    </citation>
    <scope>NUCLEOTIDE SEQUENCE [LARGE SCALE GENOMIC DNA]</scope>
    <source>
        <strain evidence="1 2">CGMCC 1.15286</strain>
    </source>
</reference>
<gene>
    <name evidence="1" type="ORF">GCM10010918_55310</name>
</gene>
<comment type="caution">
    <text evidence="1">The sequence shown here is derived from an EMBL/GenBank/DDBJ whole genome shotgun (WGS) entry which is preliminary data.</text>
</comment>
<dbReference type="InterPro" id="IPR010368">
    <property type="entry name" value="Com_YlbF"/>
</dbReference>
<dbReference type="PANTHER" id="PTHR38448:SF2">
    <property type="entry name" value="REGULATORY PROTEIN YLBF"/>
    <property type="match status" value="1"/>
</dbReference>
<dbReference type="Gene3D" id="1.20.1500.10">
    <property type="entry name" value="YheA/YmcA-like"/>
    <property type="match status" value="1"/>
</dbReference>
<proteinExistence type="predicted"/>
<dbReference type="SUPFAM" id="SSF158622">
    <property type="entry name" value="YheA/YmcA-like"/>
    <property type="match status" value="1"/>
</dbReference>
<evidence type="ECO:0000313" key="1">
    <source>
        <dbReference type="EMBL" id="GGG89474.1"/>
    </source>
</evidence>
<organism evidence="1 2">
    <name type="scientific">Paenibacillus radicis</name>
    <name type="common">ex Gao et al. 2016</name>
    <dbReference type="NCBI Taxonomy" id="1737354"/>
    <lineage>
        <taxon>Bacteria</taxon>
        <taxon>Bacillati</taxon>
        <taxon>Bacillota</taxon>
        <taxon>Bacilli</taxon>
        <taxon>Bacillales</taxon>
        <taxon>Paenibacillaceae</taxon>
        <taxon>Paenibacillus</taxon>
    </lineage>
</organism>
<dbReference type="Proteomes" id="UP000600247">
    <property type="component" value="Unassembled WGS sequence"/>
</dbReference>
<evidence type="ECO:0000313" key="2">
    <source>
        <dbReference type="Proteomes" id="UP000600247"/>
    </source>
</evidence>
<name>A0A917HTG9_9BACL</name>
<dbReference type="Pfam" id="PF06133">
    <property type="entry name" value="Com_YlbF"/>
    <property type="match status" value="1"/>
</dbReference>
<dbReference type="InterPro" id="IPR023378">
    <property type="entry name" value="YheA/YmcA-like_dom_sf"/>
</dbReference>